<dbReference type="EMBL" id="JASCZI010241835">
    <property type="protein sequence ID" value="MED6207525.1"/>
    <property type="molecule type" value="Genomic_DNA"/>
</dbReference>
<sequence length="364" mass="41767">GDELRIGPFPRPVPTGPPPSYNLACRRHTTHLQSLELCLRDSSVLVLLPLPAGTLTRRRCKTPLATDWPILGMLPQLLVNFWQIHDFLAHAVNKQGGTAEFMGRWFTKMNYLITRDPMNAHYILSKRFEDYVKGDEFREIFHAFGDGIVVADSEKWRDMRSLFHSLFKDRSFEVLLEKTIQKKLRNSLLPMLSNLGGGETTVDLQDLFCRFTFDNISLLGLGFDPNSLSIGLPDVEAKKAFDEIQECILYRHGVPISVWKLQEWLQIGEEKKMSKACKIFDDFLCTRIASKLEELSKSETNNNQFDSLLEAVSRDEARRHGKFLRDSAFNLFVAGKDTIASALTWFFWLVATHPWIEAKILEEI</sequence>
<dbReference type="Proteomes" id="UP001341840">
    <property type="component" value="Unassembled WGS sequence"/>
</dbReference>
<evidence type="ECO:0000256" key="3">
    <source>
        <dbReference type="ARBA" id="ARBA00022617"/>
    </source>
</evidence>
<organism evidence="8 9">
    <name type="scientific">Stylosanthes scabra</name>
    <dbReference type="NCBI Taxonomy" id="79078"/>
    <lineage>
        <taxon>Eukaryota</taxon>
        <taxon>Viridiplantae</taxon>
        <taxon>Streptophyta</taxon>
        <taxon>Embryophyta</taxon>
        <taxon>Tracheophyta</taxon>
        <taxon>Spermatophyta</taxon>
        <taxon>Magnoliopsida</taxon>
        <taxon>eudicotyledons</taxon>
        <taxon>Gunneridae</taxon>
        <taxon>Pentapetalae</taxon>
        <taxon>rosids</taxon>
        <taxon>fabids</taxon>
        <taxon>Fabales</taxon>
        <taxon>Fabaceae</taxon>
        <taxon>Papilionoideae</taxon>
        <taxon>50 kb inversion clade</taxon>
        <taxon>dalbergioids sensu lato</taxon>
        <taxon>Dalbergieae</taxon>
        <taxon>Pterocarpus clade</taxon>
        <taxon>Stylosanthes</taxon>
    </lineage>
</organism>
<dbReference type="InterPro" id="IPR001128">
    <property type="entry name" value="Cyt_P450"/>
</dbReference>
<proteinExistence type="inferred from homology"/>
<keyword evidence="5" id="KW-0560">Oxidoreductase</keyword>
<reference evidence="8 9" key="1">
    <citation type="journal article" date="2023" name="Plants (Basel)">
        <title>Bridging the Gap: Combining Genomics and Transcriptomics Approaches to Understand Stylosanthes scabra, an Orphan Legume from the Brazilian Caatinga.</title>
        <authorList>
            <person name="Ferreira-Neto J.R.C."/>
            <person name="da Silva M.D."/>
            <person name="Binneck E."/>
            <person name="de Melo N.F."/>
            <person name="da Silva R.H."/>
            <person name="de Melo A.L.T.M."/>
            <person name="Pandolfi V."/>
            <person name="Bustamante F.O."/>
            <person name="Brasileiro-Vidal A.C."/>
            <person name="Benko-Iseppon A.M."/>
        </authorList>
    </citation>
    <scope>NUCLEOTIDE SEQUENCE [LARGE SCALE GENOMIC DNA]</scope>
    <source>
        <tissue evidence="8">Leaves</tissue>
    </source>
</reference>
<keyword evidence="4" id="KW-0479">Metal-binding</keyword>
<comment type="similarity">
    <text evidence="2">Belongs to the cytochrome P450 family.</text>
</comment>
<accession>A0ABU6YCE8</accession>
<evidence type="ECO:0000256" key="2">
    <source>
        <dbReference type="ARBA" id="ARBA00010617"/>
    </source>
</evidence>
<evidence type="ECO:0000256" key="4">
    <source>
        <dbReference type="ARBA" id="ARBA00022723"/>
    </source>
</evidence>
<name>A0ABU6YCE8_9FABA</name>
<keyword evidence="9" id="KW-1185">Reference proteome</keyword>
<evidence type="ECO:0000313" key="9">
    <source>
        <dbReference type="Proteomes" id="UP001341840"/>
    </source>
</evidence>
<comment type="cofactor">
    <cofactor evidence="1">
        <name>heme</name>
        <dbReference type="ChEBI" id="CHEBI:30413"/>
    </cofactor>
</comment>
<evidence type="ECO:0008006" key="10">
    <source>
        <dbReference type="Google" id="ProtNLM"/>
    </source>
</evidence>
<dbReference type="Gene3D" id="1.10.630.10">
    <property type="entry name" value="Cytochrome P450"/>
    <property type="match status" value="1"/>
</dbReference>
<evidence type="ECO:0000256" key="1">
    <source>
        <dbReference type="ARBA" id="ARBA00001971"/>
    </source>
</evidence>
<dbReference type="Pfam" id="PF00067">
    <property type="entry name" value="p450"/>
    <property type="match status" value="1"/>
</dbReference>
<dbReference type="PANTHER" id="PTHR24296">
    <property type="entry name" value="CYTOCHROME P450"/>
    <property type="match status" value="1"/>
</dbReference>
<keyword evidence="6" id="KW-0408">Iron</keyword>
<keyword evidence="3" id="KW-0349">Heme</keyword>
<protein>
    <recommendedName>
        <fullName evidence="10">Cytochrome P450</fullName>
    </recommendedName>
</protein>
<evidence type="ECO:0000256" key="7">
    <source>
        <dbReference type="ARBA" id="ARBA00023033"/>
    </source>
</evidence>
<gene>
    <name evidence="8" type="ORF">PIB30_036586</name>
</gene>
<dbReference type="SUPFAM" id="SSF48264">
    <property type="entry name" value="Cytochrome P450"/>
    <property type="match status" value="1"/>
</dbReference>
<keyword evidence="7" id="KW-0503">Monooxygenase</keyword>
<comment type="caution">
    <text evidence="8">The sequence shown here is derived from an EMBL/GenBank/DDBJ whole genome shotgun (WGS) entry which is preliminary data.</text>
</comment>
<evidence type="ECO:0000256" key="6">
    <source>
        <dbReference type="ARBA" id="ARBA00023004"/>
    </source>
</evidence>
<dbReference type="InterPro" id="IPR036396">
    <property type="entry name" value="Cyt_P450_sf"/>
</dbReference>
<feature type="non-terminal residue" evidence="8">
    <location>
        <position position="1"/>
    </location>
</feature>
<evidence type="ECO:0000313" key="8">
    <source>
        <dbReference type="EMBL" id="MED6207525.1"/>
    </source>
</evidence>
<evidence type="ECO:0000256" key="5">
    <source>
        <dbReference type="ARBA" id="ARBA00023002"/>
    </source>
</evidence>